<dbReference type="AlphaFoldDB" id="A0A7J8QLA1"/>
<name>A0A7J8QLA1_GOSRA</name>
<feature type="non-terminal residue" evidence="1">
    <location>
        <position position="1"/>
    </location>
</feature>
<comment type="caution">
    <text evidence="1">The sequence shown here is derived from an EMBL/GenBank/DDBJ whole genome shotgun (WGS) entry which is preliminary data.</text>
</comment>
<gene>
    <name evidence="1" type="ORF">Gorai_002481</name>
</gene>
<evidence type="ECO:0000313" key="2">
    <source>
        <dbReference type="Proteomes" id="UP000593578"/>
    </source>
</evidence>
<dbReference type="Proteomes" id="UP000593578">
    <property type="component" value="Unassembled WGS sequence"/>
</dbReference>
<feature type="non-terminal residue" evidence="1">
    <location>
        <position position="61"/>
    </location>
</feature>
<protein>
    <submittedName>
        <fullName evidence="1">Uncharacterized protein</fullName>
    </submittedName>
</protein>
<proteinExistence type="predicted"/>
<accession>A0A7J8QLA1</accession>
<reference evidence="1 2" key="1">
    <citation type="journal article" date="2019" name="Genome Biol. Evol.">
        <title>Insights into the evolution of the New World diploid cottons (Gossypium, subgenus Houzingenia) based on genome sequencing.</title>
        <authorList>
            <person name="Grover C.E."/>
            <person name="Arick M.A. 2nd"/>
            <person name="Thrash A."/>
            <person name="Conover J.L."/>
            <person name="Sanders W.S."/>
            <person name="Peterson D.G."/>
            <person name="Frelichowski J.E."/>
            <person name="Scheffler J.A."/>
            <person name="Scheffler B.E."/>
            <person name="Wendel J.F."/>
        </authorList>
    </citation>
    <scope>NUCLEOTIDE SEQUENCE [LARGE SCALE GENOMIC DNA]</scope>
    <source>
        <strain evidence="1">8</strain>
        <tissue evidence="1">Leaf</tissue>
    </source>
</reference>
<dbReference type="EMBL" id="JABEZZ010000013">
    <property type="protein sequence ID" value="MBA0602295.1"/>
    <property type="molecule type" value="Genomic_DNA"/>
</dbReference>
<evidence type="ECO:0000313" key="1">
    <source>
        <dbReference type="EMBL" id="MBA0602295.1"/>
    </source>
</evidence>
<organism evidence="1 2">
    <name type="scientific">Gossypium raimondii</name>
    <name type="common">Peruvian cotton</name>
    <name type="synonym">Gossypium klotzschianum subsp. raimondii</name>
    <dbReference type="NCBI Taxonomy" id="29730"/>
    <lineage>
        <taxon>Eukaryota</taxon>
        <taxon>Viridiplantae</taxon>
        <taxon>Streptophyta</taxon>
        <taxon>Embryophyta</taxon>
        <taxon>Tracheophyta</taxon>
        <taxon>Spermatophyta</taxon>
        <taxon>Magnoliopsida</taxon>
        <taxon>eudicotyledons</taxon>
        <taxon>Gunneridae</taxon>
        <taxon>Pentapetalae</taxon>
        <taxon>rosids</taxon>
        <taxon>malvids</taxon>
        <taxon>Malvales</taxon>
        <taxon>Malvaceae</taxon>
        <taxon>Malvoideae</taxon>
        <taxon>Gossypium</taxon>
    </lineage>
</organism>
<sequence>TLQSLDSTIPVILRHRCYSYRGSPILPPHAVPLPSSIKDLHIFALSTPTHVSLYWLPLVLF</sequence>